<gene>
    <name evidence="1" type="ORF">BJ508DRAFT_304669</name>
</gene>
<protein>
    <submittedName>
        <fullName evidence="1">Uncharacterized protein</fullName>
    </submittedName>
</protein>
<dbReference type="AlphaFoldDB" id="A0A3N4IH14"/>
<accession>A0A3N4IH14</accession>
<evidence type="ECO:0000313" key="1">
    <source>
        <dbReference type="EMBL" id="RPA83481.1"/>
    </source>
</evidence>
<sequence length="205" mass="23943">MGSLFSTPTPPSPTHQLPVPFNALFARLYSAKSTKELWRPSEPGPGEKYDLCEHGGGFYYELVHIPSYIEIAFASYDAYSEGFDGYDCLTRIGRTYVLFFERSDQVDTWTVPWEAEEFEKCWKEEFEKCYHHFYVLGRVGEEEEVIDRILRVRSVGTSGDWDLRVFLDTNEEELKTWEKEGRKVELKDLHKLEVEDGIDESWVLS</sequence>
<organism evidence="1 2">
    <name type="scientific">Ascobolus immersus RN42</name>
    <dbReference type="NCBI Taxonomy" id="1160509"/>
    <lineage>
        <taxon>Eukaryota</taxon>
        <taxon>Fungi</taxon>
        <taxon>Dikarya</taxon>
        <taxon>Ascomycota</taxon>
        <taxon>Pezizomycotina</taxon>
        <taxon>Pezizomycetes</taxon>
        <taxon>Pezizales</taxon>
        <taxon>Ascobolaceae</taxon>
        <taxon>Ascobolus</taxon>
    </lineage>
</organism>
<dbReference type="EMBL" id="ML119664">
    <property type="protein sequence ID" value="RPA83481.1"/>
    <property type="molecule type" value="Genomic_DNA"/>
</dbReference>
<reference evidence="1 2" key="1">
    <citation type="journal article" date="2018" name="Nat. Ecol. Evol.">
        <title>Pezizomycetes genomes reveal the molecular basis of ectomycorrhizal truffle lifestyle.</title>
        <authorList>
            <person name="Murat C."/>
            <person name="Payen T."/>
            <person name="Noel B."/>
            <person name="Kuo A."/>
            <person name="Morin E."/>
            <person name="Chen J."/>
            <person name="Kohler A."/>
            <person name="Krizsan K."/>
            <person name="Balestrini R."/>
            <person name="Da Silva C."/>
            <person name="Montanini B."/>
            <person name="Hainaut M."/>
            <person name="Levati E."/>
            <person name="Barry K.W."/>
            <person name="Belfiori B."/>
            <person name="Cichocki N."/>
            <person name="Clum A."/>
            <person name="Dockter R.B."/>
            <person name="Fauchery L."/>
            <person name="Guy J."/>
            <person name="Iotti M."/>
            <person name="Le Tacon F."/>
            <person name="Lindquist E.A."/>
            <person name="Lipzen A."/>
            <person name="Malagnac F."/>
            <person name="Mello A."/>
            <person name="Molinier V."/>
            <person name="Miyauchi S."/>
            <person name="Poulain J."/>
            <person name="Riccioni C."/>
            <person name="Rubini A."/>
            <person name="Sitrit Y."/>
            <person name="Splivallo R."/>
            <person name="Traeger S."/>
            <person name="Wang M."/>
            <person name="Zifcakova L."/>
            <person name="Wipf D."/>
            <person name="Zambonelli A."/>
            <person name="Paolocci F."/>
            <person name="Nowrousian M."/>
            <person name="Ottonello S."/>
            <person name="Baldrian P."/>
            <person name="Spatafora J.W."/>
            <person name="Henrissat B."/>
            <person name="Nagy L.G."/>
            <person name="Aury J.M."/>
            <person name="Wincker P."/>
            <person name="Grigoriev I.V."/>
            <person name="Bonfante P."/>
            <person name="Martin F.M."/>
        </authorList>
    </citation>
    <scope>NUCLEOTIDE SEQUENCE [LARGE SCALE GENOMIC DNA]</scope>
    <source>
        <strain evidence="1 2">RN42</strain>
    </source>
</reference>
<evidence type="ECO:0000313" key="2">
    <source>
        <dbReference type="Proteomes" id="UP000275078"/>
    </source>
</evidence>
<proteinExistence type="predicted"/>
<dbReference type="Proteomes" id="UP000275078">
    <property type="component" value="Unassembled WGS sequence"/>
</dbReference>
<keyword evidence="2" id="KW-1185">Reference proteome</keyword>
<name>A0A3N4IH14_ASCIM</name>